<evidence type="ECO:0000313" key="4">
    <source>
        <dbReference type="EMBL" id="GGM26760.1"/>
    </source>
</evidence>
<dbReference type="Pfam" id="PF07261">
    <property type="entry name" value="DnaB_2"/>
    <property type="match status" value="1"/>
</dbReference>
<dbReference type="Proteomes" id="UP000618460">
    <property type="component" value="Unassembled WGS sequence"/>
</dbReference>
<evidence type="ECO:0000259" key="2">
    <source>
        <dbReference type="Pfam" id="PF07261"/>
    </source>
</evidence>
<evidence type="ECO:0000313" key="5">
    <source>
        <dbReference type="Proteomes" id="UP000618460"/>
    </source>
</evidence>
<reference evidence="4" key="1">
    <citation type="journal article" date="2014" name="Int. J. Syst. Evol. Microbiol.">
        <title>Complete genome sequence of Corynebacterium casei LMG S-19264T (=DSM 44701T), isolated from a smear-ripened cheese.</title>
        <authorList>
            <consortium name="US DOE Joint Genome Institute (JGI-PGF)"/>
            <person name="Walter F."/>
            <person name="Albersmeier A."/>
            <person name="Kalinowski J."/>
            <person name="Ruckert C."/>
        </authorList>
    </citation>
    <scope>NUCLEOTIDE SEQUENCE</scope>
    <source>
        <strain evidence="4">CGMCC 1.6333</strain>
    </source>
</reference>
<dbReference type="InterPro" id="IPR058660">
    <property type="entry name" value="WHD_DnaB"/>
</dbReference>
<dbReference type="InterPro" id="IPR006343">
    <property type="entry name" value="DnaB/C_C"/>
</dbReference>
<name>A0A917WTI4_9BACI</name>
<reference evidence="4" key="2">
    <citation type="submission" date="2020-09" db="EMBL/GenBank/DDBJ databases">
        <authorList>
            <person name="Sun Q."/>
            <person name="Zhou Y."/>
        </authorList>
    </citation>
    <scope>NUCLEOTIDE SEQUENCE</scope>
    <source>
        <strain evidence="4">CGMCC 1.6333</strain>
    </source>
</reference>
<proteinExistence type="inferred from homology"/>
<organism evidence="4 5">
    <name type="scientific">Paraliobacillus quinghaiensis</name>
    <dbReference type="NCBI Taxonomy" id="470815"/>
    <lineage>
        <taxon>Bacteria</taxon>
        <taxon>Bacillati</taxon>
        <taxon>Bacillota</taxon>
        <taxon>Bacilli</taxon>
        <taxon>Bacillales</taxon>
        <taxon>Bacillaceae</taxon>
        <taxon>Paraliobacillus</taxon>
    </lineage>
</organism>
<dbReference type="EMBL" id="BMLG01000003">
    <property type="protein sequence ID" value="GGM26760.1"/>
    <property type="molecule type" value="Genomic_DNA"/>
</dbReference>
<dbReference type="AlphaFoldDB" id="A0A917WTI4"/>
<dbReference type="RefSeq" id="WP_117154772.1">
    <property type="nucleotide sequence ID" value="NZ_BMLG01000003.1"/>
</dbReference>
<keyword evidence="5" id="KW-1185">Reference proteome</keyword>
<feature type="domain" description="Replicative helicase loading/DNA remodeling protein DnaB N-terminal winged helix" evidence="3">
    <location>
        <begin position="13"/>
        <end position="237"/>
    </location>
</feature>
<comment type="similarity">
    <text evidence="1">Belongs to the DnaB/DnaD family.</text>
</comment>
<protein>
    <submittedName>
        <fullName evidence="4">Replication initiation and membrane attachment protein</fullName>
    </submittedName>
</protein>
<evidence type="ECO:0000259" key="3">
    <source>
        <dbReference type="Pfam" id="PF25888"/>
    </source>
</evidence>
<dbReference type="Pfam" id="PF25888">
    <property type="entry name" value="WHD_DnaB"/>
    <property type="match status" value="1"/>
</dbReference>
<dbReference type="OrthoDB" id="2082007at2"/>
<gene>
    <name evidence="4" type="ORF">GCM10011351_10690</name>
</gene>
<accession>A0A917WTI4</accession>
<feature type="domain" description="DnaB/C C-terminal" evidence="2">
    <location>
        <begin position="317"/>
        <end position="381"/>
    </location>
</feature>
<sequence>MQQHIGKLLPAHGYFILSEQQLNQAHMQALMQLYQPLLGVQAVSLYLTLSSQSNTLSDQKVPQTHHMLMQYLNIPLPDIYQARQKLEGIGLMQTFQYDDADQTIFTYKLLLPCTPIEFFQDGLLSQLLYHQLGANKCDQLYQLFKQNEPNYDKGRNVTAHFPEVFKNELNITEEFRHSESSTSKNDGPTIGNETIDLNGITQILTQRMLPAEKILTATNIRLIEQMSALYNLTNLEIEKALLWAISDENRLNHKEFKTACMDLSQSMQPQSKTKVNAVDQKATYSKKMEEPKNKQEQFIQMLEEITPRQLLADLSNGNQASTQDLKIVADVMTQQGITPGVMNVLIHYVLLKTDMKLTKSYLEKIASHWARKNVKTVRQAMTLAKSEHNKYQQWGNNKKTYNRSAGKKEVVPDWFKKQKQAQATKEKQIVTKDSESKEDVSELLRKYNEQKFNHS</sequence>
<evidence type="ECO:0000256" key="1">
    <source>
        <dbReference type="ARBA" id="ARBA00093462"/>
    </source>
</evidence>
<comment type="caution">
    <text evidence="4">The sequence shown here is derived from an EMBL/GenBank/DDBJ whole genome shotgun (WGS) entry which is preliminary data.</text>
</comment>